<dbReference type="EMBL" id="CZDF01000161">
    <property type="protein sequence ID" value="CUR33867.1"/>
    <property type="molecule type" value="Genomic_DNA"/>
</dbReference>
<dbReference type="AlphaFoldDB" id="A0A1J1LN08"/>
<accession>A0A1J1LN08</accession>
<dbReference type="Pfam" id="PF01526">
    <property type="entry name" value="DDE_Tnp_Tn3"/>
    <property type="match status" value="1"/>
</dbReference>
<evidence type="ECO:0000313" key="3">
    <source>
        <dbReference type="Proteomes" id="UP000184315"/>
    </source>
</evidence>
<reference evidence="3" key="1">
    <citation type="submission" date="2015-10" db="EMBL/GenBank/DDBJ databases">
        <authorList>
            <person name="Regsiter A."/>
            <person name="william w."/>
        </authorList>
    </citation>
    <scope>NUCLEOTIDE SEQUENCE [LARGE SCALE GENOMIC DNA]</scope>
</reference>
<evidence type="ECO:0000259" key="1">
    <source>
        <dbReference type="Pfam" id="PF01526"/>
    </source>
</evidence>
<dbReference type="STRING" id="671072.PL9214550003"/>
<dbReference type="InterPro" id="IPR002513">
    <property type="entry name" value="Tn3_Tnp_DDE_dom"/>
</dbReference>
<name>A0A1J1LN08_9CYAN</name>
<dbReference type="Proteomes" id="UP000184315">
    <property type="component" value="Unassembled WGS sequence"/>
</dbReference>
<gene>
    <name evidence="2" type="ORF">PL9214550003</name>
</gene>
<evidence type="ECO:0000313" key="2">
    <source>
        <dbReference type="EMBL" id="CUR33867.1"/>
    </source>
</evidence>
<dbReference type="GO" id="GO:0006313">
    <property type="term" value="P:DNA transposition"/>
    <property type="evidence" value="ECO:0007669"/>
    <property type="project" value="InterPro"/>
</dbReference>
<sequence length="274" mass="31667">MPFHVKVINATVRDATYVLDGLLYHESDLQIQEHYTDTSGYTEQVFAMCHLLGFKFAPRMRDLPDKKLYTFESTSSDEVLSPLLGGKINVKLISESWDEILRLASSIRTGTVTASLMLRKLASYPRQNRLALALRELGRIERTLFTLEWLQSPELRRRATAGLNKGEAKHTLKRAVFFNRLGEVRDRSYEDQFYRASGLNLVVAAIVLWNTVYLEKAVDYLKQQGVDIPEEYLQHLSPLGWEHINLTGDYVWNLKQASGFDNLRPLRVKENRYR</sequence>
<proteinExistence type="predicted"/>
<feature type="domain" description="Tn3 transposase DDE" evidence="1">
    <location>
        <begin position="1"/>
        <end position="250"/>
    </location>
</feature>
<protein>
    <submittedName>
        <fullName evidence="2">Transposase</fullName>
    </submittedName>
</protein>
<organism evidence="2 3">
    <name type="scientific">Planktothrix tepida PCC 9214</name>
    <dbReference type="NCBI Taxonomy" id="671072"/>
    <lineage>
        <taxon>Bacteria</taxon>
        <taxon>Bacillati</taxon>
        <taxon>Cyanobacteriota</taxon>
        <taxon>Cyanophyceae</taxon>
        <taxon>Oscillatoriophycideae</taxon>
        <taxon>Oscillatoriales</taxon>
        <taxon>Microcoleaceae</taxon>
        <taxon>Planktothrix</taxon>
    </lineage>
</organism>
<dbReference type="GO" id="GO:0004803">
    <property type="term" value="F:transposase activity"/>
    <property type="evidence" value="ECO:0007669"/>
    <property type="project" value="InterPro"/>
</dbReference>
<keyword evidence="3" id="KW-1185">Reference proteome</keyword>